<name>A0A518AMR9_9BACT</name>
<evidence type="ECO:0000256" key="1">
    <source>
        <dbReference type="SAM" id="SignalP"/>
    </source>
</evidence>
<reference evidence="4 5" key="1">
    <citation type="submission" date="2019-02" db="EMBL/GenBank/DDBJ databases">
        <title>Deep-cultivation of Planctomycetes and their phenomic and genomic characterization uncovers novel biology.</title>
        <authorList>
            <person name="Wiegand S."/>
            <person name="Jogler M."/>
            <person name="Boedeker C."/>
            <person name="Pinto D."/>
            <person name="Vollmers J."/>
            <person name="Rivas-Marin E."/>
            <person name="Kohn T."/>
            <person name="Peeters S.H."/>
            <person name="Heuer A."/>
            <person name="Rast P."/>
            <person name="Oberbeckmann S."/>
            <person name="Bunk B."/>
            <person name="Jeske O."/>
            <person name="Meyerdierks A."/>
            <person name="Storesund J.E."/>
            <person name="Kallscheuer N."/>
            <person name="Luecker S."/>
            <person name="Lage O.M."/>
            <person name="Pohl T."/>
            <person name="Merkel B.J."/>
            <person name="Hornburger P."/>
            <person name="Mueller R.-W."/>
            <person name="Bruemmer F."/>
            <person name="Labrenz M."/>
            <person name="Spormann A.M."/>
            <person name="Op den Camp H."/>
            <person name="Overmann J."/>
            <person name="Amann R."/>
            <person name="Jetten M.S.M."/>
            <person name="Mascher T."/>
            <person name="Medema M.H."/>
            <person name="Devos D.P."/>
            <person name="Kaster A.-K."/>
            <person name="Ovreas L."/>
            <person name="Rohde M."/>
            <person name="Galperin M.Y."/>
            <person name="Jogler C."/>
        </authorList>
    </citation>
    <scope>NUCLEOTIDE SEQUENCE [LARGE SCALE GENOMIC DNA]</scope>
    <source>
        <strain evidence="4 5">Pan181</strain>
    </source>
</reference>
<proteinExistence type="predicted"/>
<keyword evidence="1" id="KW-0732">Signal</keyword>
<dbReference type="InterPro" id="IPR032260">
    <property type="entry name" value="DUF5060"/>
</dbReference>
<protein>
    <recommendedName>
        <fullName evidence="6">DUF5060 domain-containing protein</fullName>
    </recommendedName>
</protein>
<evidence type="ECO:0000259" key="3">
    <source>
        <dbReference type="Pfam" id="PF16586"/>
    </source>
</evidence>
<dbReference type="EMBL" id="CP036278">
    <property type="protein sequence ID" value="QDU56020.1"/>
    <property type="molecule type" value="Genomic_DNA"/>
</dbReference>
<dbReference type="RefSeq" id="WP_145246789.1">
    <property type="nucleotide sequence ID" value="NZ_CP036278.1"/>
</dbReference>
<feature type="domain" description="Putative collagen-binding" evidence="2">
    <location>
        <begin position="538"/>
        <end position="625"/>
    </location>
</feature>
<evidence type="ECO:0000313" key="4">
    <source>
        <dbReference type="EMBL" id="QDU56020.1"/>
    </source>
</evidence>
<accession>A0A518AMR9</accession>
<dbReference type="InterPro" id="IPR024749">
    <property type="entry name" value="Collagen-bd_put"/>
</dbReference>
<feature type="chain" id="PRO_5022236558" description="DUF5060 domain-containing protein" evidence="1">
    <location>
        <begin position="21"/>
        <end position="629"/>
    </location>
</feature>
<dbReference type="Pfam" id="PF12904">
    <property type="entry name" value="Collagen_bind_2"/>
    <property type="match status" value="1"/>
</dbReference>
<keyword evidence="5" id="KW-1185">Reference proteome</keyword>
<dbReference type="Gene3D" id="3.20.20.80">
    <property type="entry name" value="Glycosidases"/>
    <property type="match status" value="1"/>
</dbReference>
<feature type="domain" description="DUF5060" evidence="3">
    <location>
        <begin position="34"/>
        <end position="119"/>
    </location>
</feature>
<dbReference type="Gene3D" id="2.60.40.10">
    <property type="entry name" value="Immunoglobulins"/>
    <property type="match status" value="1"/>
</dbReference>
<dbReference type="Proteomes" id="UP000315750">
    <property type="component" value="Chromosome"/>
</dbReference>
<evidence type="ECO:0000313" key="5">
    <source>
        <dbReference type="Proteomes" id="UP000315750"/>
    </source>
</evidence>
<evidence type="ECO:0008006" key="6">
    <source>
        <dbReference type="Google" id="ProtNLM"/>
    </source>
</evidence>
<organism evidence="4 5">
    <name type="scientific">Aeoliella mucimassa</name>
    <dbReference type="NCBI Taxonomy" id="2527972"/>
    <lineage>
        <taxon>Bacteria</taxon>
        <taxon>Pseudomonadati</taxon>
        <taxon>Planctomycetota</taxon>
        <taxon>Planctomycetia</taxon>
        <taxon>Pirellulales</taxon>
        <taxon>Lacipirellulaceae</taxon>
        <taxon>Aeoliella</taxon>
    </lineage>
</organism>
<gene>
    <name evidence="4" type="ORF">Pan181_22220</name>
</gene>
<feature type="signal peptide" evidence="1">
    <location>
        <begin position="1"/>
        <end position="20"/>
    </location>
</feature>
<dbReference type="InterPro" id="IPR013783">
    <property type="entry name" value="Ig-like_fold"/>
</dbReference>
<dbReference type="Pfam" id="PF16586">
    <property type="entry name" value="DUF5060"/>
    <property type="match status" value="1"/>
</dbReference>
<sequence precursor="true">MNTQPFLGSILLLVASTCLAAGSTDAQVVLSGELKQWHNITLTLDGPQAAETDDTPNPFLDYAMQVTFAHESGQLQYVVPGYFAADGDAANTSASSGNKWRAHLAADLTGEWTYRISFRQGHHAAIDSSADSQPLAPFDGLSGKFTVAPTDKRGRDFRAHGRLAYVGERYLQTSGTKEYFLKVGADAPETLLGYVDFDNTIAGRGKSVPLKTWQPHVRDWQPGDPTWQQQKGRGLIGAINYLSGKGCNAFSFLTYNAGGDGDNVWPFVERNEKLHYDCSKLDQWGIVFEHATTKGMYLHFKMQETENDDQRGSDKPVPTALDGGELGPERKLYCRELVARFAHNLALNWNLGEENTQSTVEQQAMLDYLAEIDPYQHLRVLHTYPQQQDNVYRPLLGERSQLTGVSLQNDHIHETHVQTVKWVQESTAAGKPWVVAFDESGSAAHGVCPDLGYRGFDGHDKAGNMAYTEHEVRWQTLWGTLMGGGAGVEYYFGYQFDENDLLCQDWRSRDRSWNYCRIAIDFFRDQQIPYWQMTNHDSLVGNPDHDNTKYCLASIGECYVIYLPQLDHTELDLRNVAGEFDIQWFNPRDGGELIAGSVPTVSAGRLVDIGSPPASTDSHDWVALVRKDR</sequence>
<dbReference type="KEGG" id="amuc:Pan181_22220"/>
<evidence type="ECO:0000259" key="2">
    <source>
        <dbReference type="Pfam" id="PF12904"/>
    </source>
</evidence>
<dbReference type="OrthoDB" id="246387at2"/>
<dbReference type="AlphaFoldDB" id="A0A518AMR9"/>